<feature type="non-terminal residue" evidence="4">
    <location>
        <position position="89"/>
    </location>
</feature>
<dbReference type="Pfam" id="PF04026">
    <property type="entry name" value="SpoVG"/>
    <property type="match status" value="1"/>
</dbReference>
<dbReference type="GO" id="GO:0030435">
    <property type="term" value="P:sporulation resulting in formation of a cellular spore"/>
    <property type="evidence" value="ECO:0007669"/>
    <property type="project" value="InterPro"/>
</dbReference>
<keyword evidence="2" id="KW-0717">Septation</keyword>
<evidence type="ECO:0000256" key="1">
    <source>
        <dbReference type="ARBA" id="ARBA00022618"/>
    </source>
</evidence>
<evidence type="ECO:0000313" key="4">
    <source>
        <dbReference type="EMBL" id="SVD31383.1"/>
    </source>
</evidence>
<dbReference type="SUPFAM" id="SSF160537">
    <property type="entry name" value="SpoVG-like"/>
    <property type="match status" value="1"/>
</dbReference>
<dbReference type="GO" id="GO:0000917">
    <property type="term" value="P:division septum assembly"/>
    <property type="evidence" value="ECO:0007669"/>
    <property type="project" value="UniProtKB-KW"/>
</dbReference>
<evidence type="ECO:0000256" key="2">
    <source>
        <dbReference type="ARBA" id="ARBA00023210"/>
    </source>
</evidence>
<dbReference type="InterPro" id="IPR007170">
    <property type="entry name" value="SpoVG"/>
</dbReference>
<name>A0A382UAW4_9ZZZZ</name>
<reference evidence="4" key="1">
    <citation type="submission" date="2018-05" db="EMBL/GenBank/DDBJ databases">
        <authorList>
            <person name="Lanie J.A."/>
            <person name="Ng W.-L."/>
            <person name="Kazmierczak K.M."/>
            <person name="Andrzejewski T.M."/>
            <person name="Davidsen T.M."/>
            <person name="Wayne K.J."/>
            <person name="Tettelin H."/>
            <person name="Glass J.I."/>
            <person name="Rusch D."/>
            <person name="Podicherti R."/>
            <person name="Tsui H.-C.T."/>
            <person name="Winkler M.E."/>
        </authorList>
    </citation>
    <scope>NUCLEOTIDE SEQUENCE</scope>
</reference>
<dbReference type="EMBL" id="UINC01142818">
    <property type="protein sequence ID" value="SVD31383.1"/>
    <property type="molecule type" value="Genomic_DNA"/>
</dbReference>
<proteinExistence type="predicted"/>
<accession>A0A382UAW4</accession>
<gene>
    <name evidence="4" type="ORF">METZ01_LOCUS384237</name>
</gene>
<evidence type="ECO:0000256" key="3">
    <source>
        <dbReference type="ARBA" id="ARBA00023306"/>
    </source>
</evidence>
<keyword evidence="3" id="KW-0131">Cell cycle</keyword>
<dbReference type="PANTHER" id="PTHR38429">
    <property type="entry name" value="SEPTATION PROTEIN SPOVG-RELATED"/>
    <property type="match status" value="1"/>
</dbReference>
<sequence>MKIERMNKGSWGKVRAFFDIRTQEGLVVKGFKIMEGINGLFVSMPSQKGKNQQGEDEWFDTVWIEKELRDQLNQLALDTYGGDFGETLS</sequence>
<dbReference type="AlphaFoldDB" id="A0A382UAW4"/>
<dbReference type="Gene3D" id="3.30.1120.40">
    <property type="entry name" value="Stage V sporulation protein G"/>
    <property type="match status" value="1"/>
</dbReference>
<dbReference type="PANTHER" id="PTHR38429:SF1">
    <property type="entry name" value="SEPTATION PROTEIN SPOVG-RELATED"/>
    <property type="match status" value="1"/>
</dbReference>
<evidence type="ECO:0008006" key="5">
    <source>
        <dbReference type="Google" id="ProtNLM"/>
    </source>
</evidence>
<organism evidence="4">
    <name type="scientific">marine metagenome</name>
    <dbReference type="NCBI Taxonomy" id="408172"/>
    <lineage>
        <taxon>unclassified sequences</taxon>
        <taxon>metagenomes</taxon>
        <taxon>ecological metagenomes</taxon>
    </lineage>
</organism>
<dbReference type="InterPro" id="IPR036751">
    <property type="entry name" value="SpoVG_sf"/>
</dbReference>
<protein>
    <recommendedName>
        <fullName evidence="5">SpoVG family protein</fullName>
    </recommendedName>
</protein>
<keyword evidence="1" id="KW-0132">Cell division</keyword>